<proteinExistence type="predicted"/>
<dbReference type="OrthoDB" id="7869153at2"/>
<dbReference type="SUPFAM" id="SSF56059">
    <property type="entry name" value="Glutathione synthetase ATP-binding domain-like"/>
    <property type="match status" value="1"/>
</dbReference>
<name>A0A5D4SNM9_9BACI</name>
<protein>
    <submittedName>
        <fullName evidence="3">YheC/YheD family protein</fullName>
    </submittedName>
</protein>
<dbReference type="AlphaFoldDB" id="A0A5D4SNM9"/>
<sequence length="458" mass="53029">MNFLAARVIPIENNSLVPIIQVSETLAKKLKLPEHISLCTIQCSRNTMTCNIVTINIEENVLKLDQIIQKSLLLFDEERSYLITFNTESNTLHIGPVIALLTEIGMKDEECIDLKSIEEYCMELANYSEDIGVIFYVFTLHDQWKERHIEGYYLENNIWNKALLPYPQVVHNRLHKRTNEKSEMFREFTDQLQEWEIPYFNDHFLNKWTVHEQLVHADHLTPYLPETALFSAKRLESWLEIHSTLFLKPINGSQGKQIFKVCKTQDGYTLDYSSLQQQVSQKYSSITDLYKRLSPEIKKRQYILQQGLDLLHLDGRPVDFRYLCHRTENNRWQVTSSTARASKSGSFVSNLAQGGEMLSVQHVLRTKFDTRELPQIRKLLKELALEVANEIGAASDGLFGELGIDLAIDTTGHPWIIEVNTKPSKNLDQPVNARSIRPSAKAVIIYCLYLIHEHLKER</sequence>
<dbReference type="GO" id="GO:0046872">
    <property type="term" value="F:metal ion binding"/>
    <property type="evidence" value="ECO:0007669"/>
    <property type="project" value="InterPro"/>
</dbReference>
<dbReference type="Pfam" id="PF14398">
    <property type="entry name" value="ATPgrasp_YheCD"/>
    <property type="match status" value="1"/>
</dbReference>
<accession>A0A5D4SNM9</accession>
<comment type="caution">
    <text evidence="3">The sequence shown here is derived from an EMBL/GenBank/DDBJ whole genome shotgun (WGS) entry which is preliminary data.</text>
</comment>
<dbReference type="InterPro" id="IPR011761">
    <property type="entry name" value="ATP-grasp"/>
</dbReference>
<dbReference type="Proteomes" id="UP000322524">
    <property type="component" value="Unassembled WGS sequence"/>
</dbReference>
<gene>
    <name evidence="3" type="ORF">FZC76_18870</name>
</gene>
<reference evidence="3 4" key="1">
    <citation type="submission" date="2019-08" db="EMBL/GenBank/DDBJ databases">
        <title>Bacillus genomes from the desert of Cuatro Cienegas, Coahuila.</title>
        <authorList>
            <person name="Olmedo-Alvarez G."/>
        </authorList>
    </citation>
    <scope>NUCLEOTIDE SEQUENCE [LARGE SCALE GENOMIC DNA]</scope>
    <source>
        <strain evidence="3 4">CH28_1T</strain>
    </source>
</reference>
<evidence type="ECO:0000313" key="3">
    <source>
        <dbReference type="EMBL" id="TYS64619.1"/>
    </source>
</evidence>
<keyword evidence="1" id="KW-0547">Nucleotide-binding</keyword>
<organism evidence="3 4">
    <name type="scientific">Sutcliffiella horikoshii</name>
    <dbReference type="NCBI Taxonomy" id="79883"/>
    <lineage>
        <taxon>Bacteria</taxon>
        <taxon>Bacillati</taxon>
        <taxon>Bacillota</taxon>
        <taxon>Bacilli</taxon>
        <taxon>Bacillales</taxon>
        <taxon>Bacillaceae</taxon>
        <taxon>Sutcliffiella</taxon>
    </lineage>
</organism>
<feature type="domain" description="ATP-grasp" evidence="2">
    <location>
        <begin position="213"/>
        <end position="449"/>
    </location>
</feature>
<evidence type="ECO:0000259" key="2">
    <source>
        <dbReference type="PROSITE" id="PS50975"/>
    </source>
</evidence>
<evidence type="ECO:0000313" key="4">
    <source>
        <dbReference type="Proteomes" id="UP000322524"/>
    </source>
</evidence>
<dbReference type="InterPro" id="IPR026838">
    <property type="entry name" value="YheC/D"/>
</dbReference>
<dbReference type="STRING" id="79883.GCA_001636495_03726"/>
<dbReference type="RefSeq" id="WP_148989722.1">
    <property type="nucleotide sequence ID" value="NZ_VTEV01000008.1"/>
</dbReference>
<dbReference type="Gene3D" id="3.30.470.20">
    <property type="entry name" value="ATP-grasp fold, B domain"/>
    <property type="match status" value="1"/>
</dbReference>
<dbReference type="GO" id="GO:0005524">
    <property type="term" value="F:ATP binding"/>
    <property type="evidence" value="ECO:0007669"/>
    <property type="project" value="UniProtKB-UniRule"/>
</dbReference>
<dbReference type="PROSITE" id="PS50975">
    <property type="entry name" value="ATP_GRASP"/>
    <property type="match status" value="1"/>
</dbReference>
<dbReference type="EMBL" id="VTEV01000008">
    <property type="protein sequence ID" value="TYS64619.1"/>
    <property type="molecule type" value="Genomic_DNA"/>
</dbReference>
<evidence type="ECO:0000256" key="1">
    <source>
        <dbReference type="PROSITE-ProRule" id="PRU00409"/>
    </source>
</evidence>
<keyword evidence="1" id="KW-0067">ATP-binding</keyword>